<reference evidence="3 5" key="1">
    <citation type="submission" date="2015-11" db="EMBL/GenBank/DDBJ databases">
        <title>Complete Genome Sequence of Kocuria flava strain HO-9041.</title>
        <authorList>
            <person name="Zhou M."/>
            <person name="Dai J."/>
        </authorList>
    </citation>
    <scope>NUCLEOTIDE SEQUENCE [LARGE SCALE GENOMIC DNA]</scope>
    <source>
        <strain evidence="3 5">HO-9041</strain>
        <plasmid evidence="3 5">1</plasmid>
    </source>
</reference>
<dbReference type="RefSeq" id="WP_058860054.1">
    <property type="nucleotide sequence ID" value="NZ_BJZR01000151.1"/>
</dbReference>
<reference evidence="4 6" key="2">
    <citation type="submission" date="2019-07" db="EMBL/GenBank/DDBJ databases">
        <title>Whole genome shotgun sequence of Kocuria flava NBRC 107626.</title>
        <authorList>
            <person name="Hosoyama A."/>
            <person name="Uohara A."/>
            <person name="Ohji S."/>
            <person name="Ichikawa N."/>
        </authorList>
    </citation>
    <scope>NUCLEOTIDE SEQUENCE [LARGE SCALE GENOMIC DNA]</scope>
    <source>
        <strain evidence="4 6">NBRC 107626</strain>
    </source>
</reference>
<organism evidence="3 5">
    <name type="scientific">Kocuria flava</name>
    <dbReference type="NCBI Taxonomy" id="446860"/>
    <lineage>
        <taxon>Bacteria</taxon>
        <taxon>Bacillati</taxon>
        <taxon>Actinomycetota</taxon>
        <taxon>Actinomycetes</taxon>
        <taxon>Micrococcales</taxon>
        <taxon>Micrococcaceae</taxon>
        <taxon>Kocuria</taxon>
    </lineage>
</organism>
<keyword evidence="6" id="KW-1185">Reference proteome</keyword>
<keyword evidence="2" id="KW-0812">Transmembrane</keyword>
<dbReference type="AlphaFoldDB" id="A0A0U2P355"/>
<dbReference type="KEGG" id="kfv:AS188_15995"/>
<evidence type="ECO:0000313" key="4">
    <source>
        <dbReference type="EMBL" id="GEO93661.1"/>
    </source>
</evidence>
<proteinExistence type="predicted"/>
<evidence type="ECO:0000256" key="2">
    <source>
        <dbReference type="SAM" id="Phobius"/>
    </source>
</evidence>
<feature type="transmembrane region" description="Helical" evidence="2">
    <location>
        <begin position="7"/>
        <end position="26"/>
    </location>
</feature>
<evidence type="ECO:0000313" key="3">
    <source>
        <dbReference type="EMBL" id="ALU41389.1"/>
    </source>
</evidence>
<gene>
    <name evidence="3" type="ORF">AS188_15995</name>
    <name evidence="4" type="ORF">KFL01_29670</name>
</gene>
<feature type="region of interest" description="Disordered" evidence="1">
    <location>
        <begin position="63"/>
        <end position="95"/>
    </location>
</feature>
<feature type="transmembrane region" description="Helical" evidence="2">
    <location>
        <begin position="38"/>
        <end position="57"/>
    </location>
</feature>
<dbReference type="Proteomes" id="UP000057181">
    <property type="component" value="Plasmid 1"/>
</dbReference>
<keyword evidence="3" id="KW-0614">Plasmid</keyword>
<evidence type="ECO:0000313" key="6">
    <source>
        <dbReference type="Proteomes" id="UP000321155"/>
    </source>
</evidence>
<geneLocation type="plasmid" evidence="3">
    <name>1</name>
</geneLocation>
<evidence type="ECO:0000313" key="5">
    <source>
        <dbReference type="Proteomes" id="UP000057181"/>
    </source>
</evidence>
<accession>A0A0U2P355</accession>
<dbReference type="EMBL" id="BJZR01000151">
    <property type="protein sequence ID" value="GEO93661.1"/>
    <property type="molecule type" value="Genomic_DNA"/>
</dbReference>
<name>A0A0U2P355_9MICC</name>
<sequence>MVRPAGVIATVVGGLLVAGAAVWLVLSVGAGQPTSRTLVALLVLGIVALGAVFSVRFETQSHARAEHTHAQMRARRRPDRPLGPTPETPGDREPQ</sequence>
<keyword evidence="2" id="KW-1133">Transmembrane helix</keyword>
<dbReference type="Proteomes" id="UP000321155">
    <property type="component" value="Unassembled WGS sequence"/>
</dbReference>
<keyword evidence="2" id="KW-0472">Membrane</keyword>
<protein>
    <submittedName>
        <fullName evidence="3">Uncharacterized protein</fullName>
    </submittedName>
</protein>
<dbReference type="EMBL" id="CP013255">
    <property type="protein sequence ID" value="ALU41389.1"/>
    <property type="molecule type" value="Genomic_DNA"/>
</dbReference>
<evidence type="ECO:0000256" key="1">
    <source>
        <dbReference type="SAM" id="MobiDB-lite"/>
    </source>
</evidence>